<protein>
    <submittedName>
        <fullName evidence="2">Uncharacterized protein</fullName>
    </submittedName>
</protein>
<evidence type="ECO:0000256" key="1">
    <source>
        <dbReference type="SAM" id="MobiDB-lite"/>
    </source>
</evidence>
<proteinExistence type="predicted"/>
<comment type="caution">
    <text evidence="2">The sequence shown here is derived from an EMBL/GenBank/DDBJ whole genome shotgun (WGS) entry which is preliminary data.</text>
</comment>
<feature type="non-terminal residue" evidence="2">
    <location>
        <position position="213"/>
    </location>
</feature>
<feature type="compositionally biased region" description="Polar residues" evidence="1">
    <location>
        <begin position="75"/>
        <end position="85"/>
    </location>
</feature>
<reference evidence="2" key="1">
    <citation type="journal article" date="2014" name="Front. Microbiol.">
        <title>High frequency of phylogenetically diverse reductive dehalogenase-homologous genes in deep subseafloor sedimentary metagenomes.</title>
        <authorList>
            <person name="Kawai M."/>
            <person name="Futagami T."/>
            <person name="Toyoda A."/>
            <person name="Takaki Y."/>
            <person name="Nishi S."/>
            <person name="Hori S."/>
            <person name="Arai W."/>
            <person name="Tsubouchi T."/>
            <person name="Morono Y."/>
            <person name="Uchiyama I."/>
            <person name="Ito T."/>
            <person name="Fujiyama A."/>
            <person name="Inagaki F."/>
            <person name="Takami H."/>
        </authorList>
    </citation>
    <scope>NUCLEOTIDE SEQUENCE</scope>
    <source>
        <strain evidence="2">Expedition CK06-06</strain>
    </source>
</reference>
<name>X0UQX0_9ZZZZ</name>
<organism evidence="2">
    <name type="scientific">marine sediment metagenome</name>
    <dbReference type="NCBI Taxonomy" id="412755"/>
    <lineage>
        <taxon>unclassified sequences</taxon>
        <taxon>metagenomes</taxon>
        <taxon>ecological metagenomes</taxon>
    </lineage>
</organism>
<gene>
    <name evidence="2" type="ORF">S01H1_45637</name>
</gene>
<sequence length="213" mass="22066">MNARTLVYRNVTLAVPLVVFGFAQSGCTNSDPEPDPNATAYAASGGIPPQGAPESGEAFSPQLPQQPADLGGAQGTQIPSDSAPRSESVIGLESRAAETNPGGDAGTPLTIAGAEAVADPTPKFELRADLSPEQLLKVVSGADQDMQTILSGRSGITDPREARARLIDIVRMKLEASRRLSKHADATAEAHSEAARGELQSLSHLASFGDVKV</sequence>
<dbReference type="EMBL" id="BARS01029179">
    <property type="protein sequence ID" value="GAG01637.1"/>
    <property type="molecule type" value="Genomic_DNA"/>
</dbReference>
<dbReference type="AlphaFoldDB" id="X0UQX0"/>
<evidence type="ECO:0000313" key="2">
    <source>
        <dbReference type="EMBL" id="GAG01637.1"/>
    </source>
</evidence>
<feature type="region of interest" description="Disordered" evidence="1">
    <location>
        <begin position="30"/>
        <end position="89"/>
    </location>
</feature>
<accession>X0UQX0</accession>